<dbReference type="EMBL" id="JAAIUW010000012">
    <property type="protein sequence ID" value="KAF7806840.1"/>
    <property type="molecule type" value="Genomic_DNA"/>
</dbReference>
<dbReference type="FunFam" id="3.40.50.720:FF:000085">
    <property type="entry name" value="Dihydroflavonol reductase"/>
    <property type="match status" value="1"/>
</dbReference>
<dbReference type="InterPro" id="IPR050425">
    <property type="entry name" value="NAD(P)_dehydrat-like"/>
</dbReference>
<evidence type="ECO:0000313" key="6">
    <source>
        <dbReference type="Proteomes" id="UP000634136"/>
    </source>
</evidence>
<dbReference type="InterPro" id="IPR036291">
    <property type="entry name" value="NAD(P)-bd_dom_sf"/>
</dbReference>
<organism evidence="5 6">
    <name type="scientific">Senna tora</name>
    <dbReference type="NCBI Taxonomy" id="362788"/>
    <lineage>
        <taxon>Eukaryota</taxon>
        <taxon>Viridiplantae</taxon>
        <taxon>Streptophyta</taxon>
        <taxon>Embryophyta</taxon>
        <taxon>Tracheophyta</taxon>
        <taxon>Spermatophyta</taxon>
        <taxon>Magnoliopsida</taxon>
        <taxon>eudicotyledons</taxon>
        <taxon>Gunneridae</taxon>
        <taxon>Pentapetalae</taxon>
        <taxon>rosids</taxon>
        <taxon>fabids</taxon>
        <taxon>Fabales</taxon>
        <taxon>Fabaceae</taxon>
        <taxon>Caesalpinioideae</taxon>
        <taxon>Cassia clade</taxon>
        <taxon>Senna</taxon>
    </lineage>
</organism>
<protein>
    <submittedName>
        <fullName evidence="5">Cinnamoyl-CoA reductase 1</fullName>
    </submittedName>
</protein>
<evidence type="ECO:0000256" key="3">
    <source>
        <dbReference type="ARBA" id="ARBA00023445"/>
    </source>
</evidence>
<sequence length="448" mass="50105">MVSGEGKVVCVTGGNGYIASWIVKLLLQRGYTVKATVRNPDDEKKVEHLLNLEGAKERLQLIKADLLEEGSFDSAVDGCDGVFHTASPFAYNTELIDPALKGTLNVLKSCAKSASIKRVVYTSSIASVIYNGKPRGPEDVVDETWYSDSEWCTKRKVYIYIYWCTNNIYGPFWYLLSKTLADEAAWKFVKENKIDMVSINPGMVIGPLLQPTINQSATVILNLINGTKTYPNFSLGWANVKDVAYAHVQAFEIPSANGRYLVVESVSHYSEVVNKLRDMCADDKRTMPKYQVSKEKAKSLGIEFTPFEEFVIAREMSFVKAQLKTDSKEVMEIILKVDMATHYHGAMFYSEAQLELVHHHKTQLPSFLTLELDHISTLFPAGFLKLLLGNAFSSQLREFLAIKAGFLLLISTNGLGVHVENLGEATFWLCLIDLESSEKEYLSLCIVS</sequence>
<dbReference type="Proteomes" id="UP000634136">
    <property type="component" value="Unassembled WGS sequence"/>
</dbReference>
<feature type="domain" description="NAD-dependent epimerase/dehydratase" evidence="4">
    <location>
        <begin position="9"/>
        <end position="256"/>
    </location>
</feature>
<comment type="similarity">
    <text evidence="3">Belongs to the NAD(P)-dependent epimerase/dehydratase family. Dihydroflavonol-4-reductase subfamily.</text>
</comment>
<dbReference type="PANTHER" id="PTHR10366">
    <property type="entry name" value="NAD DEPENDENT EPIMERASE/DEHYDRATASE"/>
    <property type="match status" value="1"/>
</dbReference>
<keyword evidence="1" id="KW-0521">NADP</keyword>
<dbReference type="InterPro" id="IPR001509">
    <property type="entry name" value="Epimerase_deHydtase"/>
</dbReference>
<dbReference type="Pfam" id="PF01370">
    <property type="entry name" value="Epimerase"/>
    <property type="match status" value="1"/>
</dbReference>
<comment type="caution">
    <text evidence="5">The sequence shown here is derived from an EMBL/GenBank/DDBJ whole genome shotgun (WGS) entry which is preliminary data.</text>
</comment>
<dbReference type="PANTHER" id="PTHR10366:SF852">
    <property type="entry name" value="CINNAMOYL-COA REDUCTASE CAD2"/>
    <property type="match status" value="1"/>
</dbReference>
<dbReference type="OrthoDB" id="2735536at2759"/>
<proteinExistence type="inferred from homology"/>
<keyword evidence="2" id="KW-0560">Oxidoreductase</keyword>
<evidence type="ECO:0000256" key="2">
    <source>
        <dbReference type="ARBA" id="ARBA00023002"/>
    </source>
</evidence>
<name>A0A834W2G2_9FABA</name>
<dbReference type="SUPFAM" id="SSF51735">
    <property type="entry name" value="NAD(P)-binding Rossmann-fold domains"/>
    <property type="match status" value="1"/>
</dbReference>
<dbReference type="CDD" id="cd08958">
    <property type="entry name" value="FR_SDR_e"/>
    <property type="match status" value="1"/>
</dbReference>
<dbReference type="GO" id="GO:0016616">
    <property type="term" value="F:oxidoreductase activity, acting on the CH-OH group of donors, NAD or NADP as acceptor"/>
    <property type="evidence" value="ECO:0007669"/>
    <property type="project" value="TreeGrafter"/>
</dbReference>
<accession>A0A834W2G2</accession>
<evidence type="ECO:0000259" key="4">
    <source>
        <dbReference type="Pfam" id="PF01370"/>
    </source>
</evidence>
<reference evidence="5" key="1">
    <citation type="submission" date="2020-09" db="EMBL/GenBank/DDBJ databases">
        <title>Genome-Enabled Discovery of Anthraquinone Biosynthesis in Senna tora.</title>
        <authorList>
            <person name="Kang S.-H."/>
            <person name="Pandey R.P."/>
            <person name="Lee C.-M."/>
            <person name="Sim J.-S."/>
            <person name="Jeong J.-T."/>
            <person name="Choi B.-S."/>
            <person name="Jung M."/>
            <person name="Ginzburg D."/>
            <person name="Zhao K."/>
            <person name="Won S.Y."/>
            <person name="Oh T.-J."/>
            <person name="Yu Y."/>
            <person name="Kim N.-H."/>
            <person name="Lee O.R."/>
            <person name="Lee T.-H."/>
            <person name="Bashyal P."/>
            <person name="Kim T.-S."/>
            <person name="Lee W.-H."/>
            <person name="Kawkins C."/>
            <person name="Kim C.-K."/>
            <person name="Kim J.S."/>
            <person name="Ahn B.O."/>
            <person name="Rhee S.Y."/>
            <person name="Sohng J.K."/>
        </authorList>
    </citation>
    <scope>NUCLEOTIDE SEQUENCE</scope>
    <source>
        <tissue evidence="5">Leaf</tissue>
    </source>
</reference>
<dbReference type="AlphaFoldDB" id="A0A834W2G2"/>
<evidence type="ECO:0000313" key="5">
    <source>
        <dbReference type="EMBL" id="KAF7806840.1"/>
    </source>
</evidence>
<gene>
    <name evidence="5" type="ORF">G2W53_039001</name>
</gene>
<keyword evidence="6" id="KW-1185">Reference proteome</keyword>
<dbReference type="Gene3D" id="3.40.50.720">
    <property type="entry name" value="NAD(P)-binding Rossmann-like Domain"/>
    <property type="match status" value="1"/>
</dbReference>
<evidence type="ECO:0000256" key="1">
    <source>
        <dbReference type="ARBA" id="ARBA00022857"/>
    </source>
</evidence>